<keyword evidence="1" id="KW-1133">Transmembrane helix</keyword>
<reference evidence="2 3" key="1">
    <citation type="submission" date="2015-12" db="EMBL/GenBank/DDBJ databases">
        <title>The genome of Folsomia candida.</title>
        <authorList>
            <person name="Faddeeva A."/>
            <person name="Derks M.F."/>
            <person name="Anvar Y."/>
            <person name="Smit S."/>
            <person name="Van Straalen N."/>
            <person name="Roelofs D."/>
        </authorList>
    </citation>
    <scope>NUCLEOTIDE SEQUENCE [LARGE SCALE GENOMIC DNA]</scope>
    <source>
        <strain evidence="2 3">VU population</strain>
        <tissue evidence="2">Whole body</tissue>
    </source>
</reference>
<keyword evidence="3" id="KW-1185">Reference proteome</keyword>
<dbReference type="Proteomes" id="UP000198287">
    <property type="component" value="Unassembled WGS sequence"/>
</dbReference>
<proteinExistence type="predicted"/>
<accession>A0A226D2U0</accession>
<feature type="transmembrane region" description="Helical" evidence="1">
    <location>
        <begin position="581"/>
        <end position="599"/>
    </location>
</feature>
<dbReference type="AlphaFoldDB" id="A0A226D2U0"/>
<comment type="caution">
    <text evidence="2">The sequence shown here is derived from an EMBL/GenBank/DDBJ whole genome shotgun (WGS) entry which is preliminary data.</text>
</comment>
<organism evidence="2 3">
    <name type="scientific">Folsomia candida</name>
    <name type="common">Springtail</name>
    <dbReference type="NCBI Taxonomy" id="158441"/>
    <lineage>
        <taxon>Eukaryota</taxon>
        <taxon>Metazoa</taxon>
        <taxon>Ecdysozoa</taxon>
        <taxon>Arthropoda</taxon>
        <taxon>Hexapoda</taxon>
        <taxon>Collembola</taxon>
        <taxon>Entomobryomorpha</taxon>
        <taxon>Isotomoidea</taxon>
        <taxon>Isotomidae</taxon>
        <taxon>Proisotominae</taxon>
        <taxon>Folsomia</taxon>
    </lineage>
</organism>
<evidence type="ECO:0000256" key="1">
    <source>
        <dbReference type="SAM" id="Phobius"/>
    </source>
</evidence>
<gene>
    <name evidence="2" type="ORF">Fcan01_25210</name>
</gene>
<keyword evidence="1" id="KW-0472">Membrane</keyword>
<sequence length="717" mass="82070">MSILNLAQYVNLFSTCLVNLLNYEHLDLPPLPIPVWTSRYRTVQFCTITQSLGEDISPYYKIFLQDPGSNTTIPDGCLPDEVKTNPLTNPLRTNKFQQKGWKCLTRFYIFLSPGLINLPPAEHEESFFRTIRKNEQSYNRVGYHVLVDDGLDPEIRSGWNSDLNGGPFEDDAIIMMLFWADKKAQRLRNFIEEGSSHFNRINNNITTYIVDYDVVLGMKHEANKVRFSDVSRDGVTSDKILLNLVMHGINTTFAYRNGFGGSDGGINLPAEYCSSIRSKNWTVLHNECNQNDEDFPILDTKSIFSPILLKGARSYGFLACSDPVDPPTSLNALLFVYTLPVWVMTLCTMIFLGVFVHVTLTLKIPGKTSLLSNLTSGLNILLEQESKIGANDLREPYLYPVCATWLLMFLIVTNSLRGDNITKTIIVPAQTIPFENFSQLIDHKFSFVDQVAARMNKYFNGSEYVLMYKHMIEMSLSTNAFVGVASNKTIEHLDAHILGVDRPIAHEKNLWQYMKSNRHYGIWLSEFPCEKIAYLGRISDIEEAKLFLEKNHPQKVYSVGKEFITFQNFGWRLKNFVNPDVFIRIKGLVTSGILGRWIWYEEMAKTLRNRIPVEQGDQLERSLKLEGNLSELFKLLGIVLGSCLIVLLGEIGYTIYQRGLWETWVMKCLVNLKQFLDGQLRGLYKFRAGLGQLCGKFCCLRERPKPFRANLDKRWLS</sequence>
<keyword evidence="1" id="KW-0812">Transmembrane</keyword>
<feature type="transmembrane region" description="Helical" evidence="1">
    <location>
        <begin position="632"/>
        <end position="656"/>
    </location>
</feature>
<feature type="transmembrane region" description="Helical" evidence="1">
    <location>
        <begin position="334"/>
        <end position="360"/>
    </location>
</feature>
<name>A0A226D2U0_FOLCA</name>
<evidence type="ECO:0000313" key="3">
    <source>
        <dbReference type="Proteomes" id="UP000198287"/>
    </source>
</evidence>
<protein>
    <submittedName>
        <fullName evidence="2">Uncharacterized protein</fullName>
    </submittedName>
</protein>
<dbReference type="EMBL" id="LNIX01000036">
    <property type="protein sequence ID" value="OXA39902.1"/>
    <property type="molecule type" value="Genomic_DNA"/>
</dbReference>
<evidence type="ECO:0000313" key="2">
    <source>
        <dbReference type="EMBL" id="OXA39902.1"/>
    </source>
</evidence>